<evidence type="ECO:0000313" key="1">
    <source>
        <dbReference type="EMBL" id="RRT40419.1"/>
    </source>
</evidence>
<evidence type="ECO:0000313" key="2">
    <source>
        <dbReference type="Proteomes" id="UP000287651"/>
    </source>
</evidence>
<organism evidence="1 2">
    <name type="scientific">Ensete ventricosum</name>
    <name type="common">Abyssinian banana</name>
    <name type="synonym">Musa ensete</name>
    <dbReference type="NCBI Taxonomy" id="4639"/>
    <lineage>
        <taxon>Eukaryota</taxon>
        <taxon>Viridiplantae</taxon>
        <taxon>Streptophyta</taxon>
        <taxon>Embryophyta</taxon>
        <taxon>Tracheophyta</taxon>
        <taxon>Spermatophyta</taxon>
        <taxon>Magnoliopsida</taxon>
        <taxon>Liliopsida</taxon>
        <taxon>Zingiberales</taxon>
        <taxon>Musaceae</taxon>
        <taxon>Ensete</taxon>
    </lineage>
</organism>
<dbReference type="Proteomes" id="UP000287651">
    <property type="component" value="Unassembled WGS sequence"/>
</dbReference>
<reference evidence="1 2" key="1">
    <citation type="journal article" date="2014" name="Agronomy (Basel)">
        <title>A Draft Genome Sequence for Ensete ventricosum, the Drought-Tolerant Tree Against Hunger.</title>
        <authorList>
            <person name="Harrison J."/>
            <person name="Moore K.A."/>
            <person name="Paszkiewicz K."/>
            <person name="Jones T."/>
            <person name="Grant M."/>
            <person name="Ambacheew D."/>
            <person name="Muzemil S."/>
            <person name="Studholme D.J."/>
        </authorList>
    </citation>
    <scope>NUCLEOTIDE SEQUENCE [LARGE SCALE GENOMIC DNA]</scope>
</reference>
<protein>
    <submittedName>
        <fullName evidence="1">Uncharacterized protein</fullName>
    </submittedName>
</protein>
<gene>
    <name evidence="1" type="ORF">B296_00046160</name>
</gene>
<dbReference type="AlphaFoldDB" id="A0A426XLN2"/>
<dbReference type="EMBL" id="AMZH03019393">
    <property type="protein sequence ID" value="RRT40419.1"/>
    <property type="molecule type" value="Genomic_DNA"/>
</dbReference>
<sequence>MDLTACATQKGTKQQFTENDHRTSPIRIFEIHSKGASSSVATSAGNPCELACAKQKKTEAGRKEFVMEVTCDPARGESLEEKKRRKKAQDHCAPCEITPGFFACCTSAIHAVIVINPLTFPGRPLPLLSLLLDCPVSVRTSEK</sequence>
<proteinExistence type="predicted"/>
<comment type="caution">
    <text evidence="1">The sequence shown here is derived from an EMBL/GenBank/DDBJ whole genome shotgun (WGS) entry which is preliminary data.</text>
</comment>
<accession>A0A426XLN2</accession>
<name>A0A426XLN2_ENSVE</name>